<feature type="compositionally biased region" description="Basic residues" evidence="5">
    <location>
        <begin position="530"/>
        <end position="543"/>
    </location>
</feature>
<dbReference type="InterPro" id="IPR036188">
    <property type="entry name" value="FAD/NAD-bd_sf"/>
</dbReference>
<comment type="cofactor">
    <cofactor evidence="1">
        <name>FAD</name>
        <dbReference type="ChEBI" id="CHEBI:57692"/>
    </cofactor>
</comment>
<keyword evidence="8" id="KW-1185">Reference proteome</keyword>
<evidence type="ECO:0000313" key="7">
    <source>
        <dbReference type="EMBL" id="KAJ7778102.1"/>
    </source>
</evidence>
<dbReference type="SUPFAM" id="SSF51905">
    <property type="entry name" value="FAD/NAD(P)-binding domain"/>
    <property type="match status" value="1"/>
</dbReference>
<feature type="compositionally biased region" description="Basic and acidic residues" evidence="5">
    <location>
        <begin position="581"/>
        <end position="593"/>
    </location>
</feature>
<keyword evidence="4" id="KW-0560">Oxidoreductase</keyword>
<evidence type="ECO:0000256" key="4">
    <source>
        <dbReference type="ARBA" id="ARBA00023002"/>
    </source>
</evidence>
<dbReference type="PANTHER" id="PTHR43004">
    <property type="entry name" value="TRK SYSTEM POTASSIUM UPTAKE PROTEIN"/>
    <property type="match status" value="1"/>
</dbReference>
<dbReference type="Pfam" id="PF01494">
    <property type="entry name" value="FAD_binding_3"/>
    <property type="match status" value="1"/>
</dbReference>
<dbReference type="PRINTS" id="PR00420">
    <property type="entry name" value="RNGMNOXGNASE"/>
</dbReference>
<dbReference type="EMBL" id="JARKIB010000007">
    <property type="protein sequence ID" value="KAJ7778102.1"/>
    <property type="molecule type" value="Genomic_DNA"/>
</dbReference>
<evidence type="ECO:0000256" key="5">
    <source>
        <dbReference type="SAM" id="MobiDB-lite"/>
    </source>
</evidence>
<gene>
    <name evidence="7" type="ORF">B0H16DRAFT_1448777</name>
</gene>
<evidence type="ECO:0000259" key="6">
    <source>
        <dbReference type="Pfam" id="PF01494"/>
    </source>
</evidence>
<accession>A0AAD7K4B7</accession>
<dbReference type="PANTHER" id="PTHR43004:SF19">
    <property type="entry name" value="BINDING MONOOXYGENASE, PUTATIVE (JCVI)-RELATED"/>
    <property type="match status" value="1"/>
</dbReference>
<evidence type="ECO:0000256" key="3">
    <source>
        <dbReference type="ARBA" id="ARBA00022827"/>
    </source>
</evidence>
<comment type="caution">
    <text evidence="7">The sequence shown here is derived from an EMBL/GenBank/DDBJ whole genome shotgun (WGS) entry which is preliminary data.</text>
</comment>
<feature type="domain" description="FAD-binding" evidence="6">
    <location>
        <begin position="6"/>
        <end position="339"/>
    </location>
</feature>
<evidence type="ECO:0000256" key="2">
    <source>
        <dbReference type="ARBA" id="ARBA00022630"/>
    </source>
</evidence>
<organism evidence="7 8">
    <name type="scientific">Mycena metata</name>
    <dbReference type="NCBI Taxonomy" id="1033252"/>
    <lineage>
        <taxon>Eukaryota</taxon>
        <taxon>Fungi</taxon>
        <taxon>Dikarya</taxon>
        <taxon>Basidiomycota</taxon>
        <taxon>Agaricomycotina</taxon>
        <taxon>Agaricomycetes</taxon>
        <taxon>Agaricomycetidae</taxon>
        <taxon>Agaricales</taxon>
        <taxon>Marasmiineae</taxon>
        <taxon>Mycenaceae</taxon>
        <taxon>Mycena</taxon>
    </lineage>
</organism>
<keyword evidence="3" id="KW-0274">FAD</keyword>
<evidence type="ECO:0000313" key="8">
    <source>
        <dbReference type="Proteomes" id="UP001215598"/>
    </source>
</evidence>
<dbReference type="InterPro" id="IPR002938">
    <property type="entry name" value="FAD-bd"/>
</dbReference>
<dbReference type="AlphaFoldDB" id="A0AAD7K4B7"/>
<dbReference type="InterPro" id="IPR050641">
    <property type="entry name" value="RIFMO-like"/>
</dbReference>
<feature type="region of interest" description="Disordered" evidence="5">
    <location>
        <begin position="524"/>
        <end position="543"/>
    </location>
</feature>
<feature type="region of interest" description="Disordered" evidence="5">
    <location>
        <begin position="557"/>
        <end position="602"/>
    </location>
</feature>
<dbReference type="Gene3D" id="3.50.50.60">
    <property type="entry name" value="FAD/NAD(P)-binding domain"/>
    <property type="match status" value="1"/>
</dbReference>
<dbReference type="GO" id="GO:0016709">
    <property type="term" value="F:oxidoreductase activity, acting on paired donors, with incorporation or reduction of molecular oxygen, NAD(P)H as one donor, and incorporation of one atom of oxygen"/>
    <property type="evidence" value="ECO:0007669"/>
    <property type="project" value="UniProtKB-ARBA"/>
</dbReference>
<evidence type="ECO:0000256" key="1">
    <source>
        <dbReference type="ARBA" id="ARBA00001974"/>
    </source>
</evidence>
<dbReference type="Gene3D" id="3.30.70.2450">
    <property type="match status" value="1"/>
</dbReference>
<protein>
    <submittedName>
        <fullName evidence="7">FAD binding domain-containing protein</fullName>
    </submittedName>
</protein>
<keyword evidence="2" id="KW-0285">Flavoprotein</keyword>
<dbReference type="GO" id="GO:0071949">
    <property type="term" value="F:FAD binding"/>
    <property type="evidence" value="ECO:0007669"/>
    <property type="project" value="InterPro"/>
</dbReference>
<sequence length="940" mass="103633">MATPSILIVGAGPAGLILAIILRQNGIAVRIIDKEKAHRVGSRGFGIQPRTLELYDILGVLPAISKAATPLLPMARYEHGELEPTSTTRLSEWIDPSPDVPHPNILLLGQDIHEEILRTHLKTLSCSVELGSELLSFEQFPDHVVTHIVKTDSDGNSVEEAMECGWLVGTDGAHSVVRKQLGVSFLGETRTQQQMAVGDIIIEEGLNSSVSRILCMALRPSGANSKQFMFVYTGRPEHVAGKAITRDELIEDFYTFTGRRDIKFGPTNWISNYRVLWLMSAGDAAHCHSPTGGQGLNSSVQDAANLGWKLALVQKGLAAPALLNTYGEERLRVIARMLELTTNLLDRTFAGLGSDINSDNSGWKRGPDLAMLGVNYCGSSIIQEEEDSDMMARTAYSKPLVQRVQAAYRAPDASGLIRSGSQDTPTTLFSLFSASVHTTLLFGGGRVHTRWYGGTLLAVEILPCDHPDELSDSALVFADREGHAYRGYGVQPGELVIVVVRPDGVPSPLGTSCYLPARRSVHHGENSCTRRGRSLTHPHAGARNRIRLSYGKSNLKNALDDVDPEIPERSRSMASSNSGIRRGDLIDDSRSRESSSPPTFARGLSTVLNARSDHNGRNAAEVPILRVRTTWLLKFLLPQMPSTKASSRSAGRDSKDRLIWNRWQPACDACGRLESTLKKKQLLSCAGCLLAKKNARNKIGRSTTRIGAIFLRRTENCPQSSRNLLALGVVSRESSDKIVKEQEWHQGTVDASMLPKEHSKILVMACDKTQMWMLPIEHLRLFSLPPGFDLHRYITHVNRGITHFHASFLPLPRDISDADLDAAQISSAWMDYAGPHHQSISGLTGQNVIGIERPDGTRVPVYKWSVNGHVRKCAPGETDSEGPEEFKKLVVDPSRMVRKLYPFLEKFRHFQEFALGEAELKFPEGSIEKLKQLIHPMDSD</sequence>
<name>A0AAD7K4B7_9AGAR</name>
<reference evidence="7" key="1">
    <citation type="submission" date="2023-03" db="EMBL/GenBank/DDBJ databases">
        <title>Massive genome expansion in bonnet fungi (Mycena s.s.) driven by repeated elements and novel gene families across ecological guilds.</title>
        <authorList>
            <consortium name="Lawrence Berkeley National Laboratory"/>
            <person name="Harder C.B."/>
            <person name="Miyauchi S."/>
            <person name="Viragh M."/>
            <person name="Kuo A."/>
            <person name="Thoen E."/>
            <person name="Andreopoulos B."/>
            <person name="Lu D."/>
            <person name="Skrede I."/>
            <person name="Drula E."/>
            <person name="Henrissat B."/>
            <person name="Morin E."/>
            <person name="Kohler A."/>
            <person name="Barry K."/>
            <person name="LaButti K."/>
            <person name="Morin E."/>
            <person name="Salamov A."/>
            <person name="Lipzen A."/>
            <person name="Mereny Z."/>
            <person name="Hegedus B."/>
            <person name="Baldrian P."/>
            <person name="Stursova M."/>
            <person name="Weitz H."/>
            <person name="Taylor A."/>
            <person name="Grigoriev I.V."/>
            <person name="Nagy L.G."/>
            <person name="Martin F."/>
            <person name="Kauserud H."/>
        </authorList>
    </citation>
    <scope>NUCLEOTIDE SEQUENCE</scope>
    <source>
        <strain evidence="7">CBHHK182m</strain>
    </source>
</reference>
<dbReference type="Proteomes" id="UP001215598">
    <property type="component" value="Unassembled WGS sequence"/>
</dbReference>
<proteinExistence type="predicted"/>